<sequence>MINLRTFDLNLLRVFEAIHRDRSVSVAADKLGLSQPAVSSALNRMRRLFDDPLFVRGAGGMEPTRKAMLLAEAVALGLNTIRAGVATSTSFDPSSSTRQFRIAMTDVGEIIFLPRLMQALARSAPSITVHVIEHGLVNYEDLLETGEIDIAIGRFQLNPSFSSQHIHSSNFAVVLRSDHPLIDHASDGTPVLSYESYLQASHITVQAPGASGDPIVHALGADRSKKRIALSVPHSVVLAEIVECGDLMATVPDKSVGWLLHGHQALCAVPLPFKADTNIVCQWWHKRNDKDPGHLFIRDILAEIGGDSGPPSSRGASVSDPHIARS</sequence>
<keyword evidence="4" id="KW-0805">Transcription regulation</keyword>
<dbReference type="Pfam" id="PF03466">
    <property type="entry name" value="LysR_substrate"/>
    <property type="match status" value="1"/>
</dbReference>
<dbReference type="InterPro" id="IPR005119">
    <property type="entry name" value="LysR_subst-bd"/>
</dbReference>
<evidence type="ECO:0000256" key="4">
    <source>
        <dbReference type="ARBA" id="ARBA00023015"/>
    </source>
</evidence>
<evidence type="ECO:0000313" key="10">
    <source>
        <dbReference type="Proteomes" id="UP001565471"/>
    </source>
</evidence>
<dbReference type="InterPro" id="IPR000847">
    <property type="entry name" value="LysR_HTH_N"/>
</dbReference>
<comment type="caution">
    <text evidence="9">The sequence shown here is derived from an EMBL/GenBank/DDBJ whole genome shotgun (WGS) entry which is preliminary data.</text>
</comment>
<comment type="similarity">
    <text evidence="2">Belongs to the LysR transcriptional regulatory family.</text>
</comment>
<name>A0ABV4F710_BRAEL</name>
<evidence type="ECO:0000259" key="8">
    <source>
        <dbReference type="PROSITE" id="PS50931"/>
    </source>
</evidence>
<dbReference type="InterPro" id="IPR036390">
    <property type="entry name" value="WH_DNA-bd_sf"/>
</dbReference>
<dbReference type="SUPFAM" id="SSF46785">
    <property type="entry name" value="Winged helix' DNA-binding domain"/>
    <property type="match status" value="1"/>
</dbReference>
<evidence type="ECO:0000256" key="3">
    <source>
        <dbReference type="ARBA" id="ARBA00022458"/>
    </source>
</evidence>
<dbReference type="PRINTS" id="PR00039">
    <property type="entry name" value="HTHLYSR"/>
</dbReference>
<dbReference type="InterPro" id="IPR050389">
    <property type="entry name" value="LysR-type_TF"/>
</dbReference>
<feature type="region of interest" description="Disordered" evidence="7">
    <location>
        <begin position="306"/>
        <end position="326"/>
    </location>
</feature>
<organism evidence="9 10">
    <name type="scientific">Bradyrhizobium elkanii</name>
    <dbReference type="NCBI Taxonomy" id="29448"/>
    <lineage>
        <taxon>Bacteria</taxon>
        <taxon>Pseudomonadati</taxon>
        <taxon>Pseudomonadota</taxon>
        <taxon>Alphaproteobacteria</taxon>
        <taxon>Hyphomicrobiales</taxon>
        <taxon>Nitrobacteraceae</taxon>
        <taxon>Bradyrhizobium</taxon>
    </lineage>
</organism>
<evidence type="ECO:0000256" key="2">
    <source>
        <dbReference type="ARBA" id="ARBA00009437"/>
    </source>
</evidence>
<dbReference type="SUPFAM" id="SSF53850">
    <property type="entry name" value="Periplasmic binding protein-like II"/>
    <property type="match status" value="1"/>
</dbReference>
<reference evidence="9 10" key="1">
    <citation type="submission" date="2024-07" db="EMBL/GenBank/DDBJ databases">
        <title>Genomic Encyclopedia of Type Strains, Phase V (KMG-V): Genome sequencing to study the core and pangenomes of soil and plant-associated prokaryotes.</title>
        <authorList>
            <person name="Whitman W."/>
        </authorList>
    </citation>
    <scope>NUCLEOTIDE SEQUENCE [LARGE SCALE GENOMIC DNA]</scope>
    <source>
        <strain evidence="9 10">USDA 415</strain>
    </source>
</reference>
<dbReference type="Pfam" id="PF00126">
    <property type="entry name" value="HTH_1"/>
    <property type="match status" value="1"/>
</dbReference>
<dbReference type="EMBL" id="JBGBZA010000002">
    <property type="protein sequence ID" value="MEY9318692.1"/>
    <property type="molecule type" value="Genomic_DNA"/>
</dbReference>
<dbReference type="InterPro" id="IPR037402">
    <property type="entry name" value="YidZ_PBP2"/>
</dbReference>
<evidence type="ECO:0000256" key="1">
    <source>
        <dbReference type="ARBA" id="ARBA00003502"/>
    </source>
</evidence>
<feature type="domain" description="HTH lysR-type" evidence="8">
    <location>
        <begin position="7"/>
        <end position="64"/>
    </location>
</feature>
<comment type="function">
    <text evidence="1">NodD regulates the expression of the nodABCFE genes which encode other nodulation proteins. NodD is also a negative regulator of its own expression. Binds flavonoids as inducers.</text>
</comment>
<dbReference type="GO" id="GO:0003677">
    <property type="term" value="F:DNA binding"/>
    <property type="evidence" value="ECO:0007669"/>
    <property type="project" value="UniProtKB-KW"/>
</dbReference>
<dbReference type="Gene3D" id="1.10.10.10">
    <property type="entry name" value="Winged helix-like DNA-binding domain superfamily/Winged helix DNA-binding domain"/>
    <property type="match status" value="1"/>
</dbReference>
<dbReference type="Gene3D" id="3.40.190.10">
    <property type="entry name" value="Periplasmic binding protein-like II"/>
    <property type="match status" value="2"/>
</dbReference>
<dbReference type="CDD" id="cd08417">
    <property type="entry name" value="PBP2_Nitroaromatics_like"/>
    <property type="match status" value="1"/>
</dbReference>
<accession>A0ABV4F710</accession>
<evidence type="ECO:0000256" key="6">
    <source>
        <dbReference type="ARBA" id="ARBA00023163"/>
    </source>
</evidence>
<keyword evidence="3" id="KW-0536">Nodulation</keyword>
<keyword evidence="6" id="KW-0804">Transcription</keyword>
<gene>
    <name evidence="9" type="ORF">ABIF29_005491</name>
</gene>
<dbReference type="PANTHER" id="PTHR30118:SF15">
    <property type="entry name" value="TRANSCRIPTIONAL REGULATORY PROTEIN"/>
    <property type="match status" value="1"/>
</dbReference>
<dbReference type="RefSeq" id="WP_075968265.1">
    <property type="nucleotide sequence ID" value="NZ_CP126026.1"/>
</dbReference>
<evidence type="ECO:0000256" key="7">
    <source>
        <dbReference type="SAM" id="MobiDB-lite"/>
    </source>
</evidence>
<keyword evidence="10" id="KW-1185">Reference proteome</keyword>
<proteinExistence type="inferred from homology"/>
<evidence type="ECO:0000256" key="5">
    <source>
        <dbReference type="ARBA" id="ARBA00023125"/>
    </source>
</evidence>
<dbReference type="InterPro" id="IPR036388">
    <property type="entry name" value="WH-like_DNA-bd_sf"/>
</dbReference>
<dbReference type="Proteomes" id="UP001565471">
    <property type="component" value="Unassembled WGS sequence"/>
</dbReference>
<dbReference type="PROSITE" id="PS50931">
    <property type="entry name" value="HTH_LYSR"/>
    <property type="match status" value="1"/>
</dbReference>
<evidence type="ECO:0000313" key="9">
    <source>
        <dbReference type="EMBL" id="MEY9318692.1"/>
    </source>
</evidence>
<keyword evidence="5 9" id="KW-0238">DNA-binding</keyword>
<dbReference type="PANTHER" id="PTHR30118">
    <property type="entry name" value="HTH-TYPE TRANSCRIPTIONAL REGULATOR LEUO-RELATED"/>
    <property type="match status" value="1"/>
</dbReference>
<protein>
    <submittedName>
        <fullName evidence="9">DNA-binding transcriptional LysR family regulator</fullName>
    </submittedName>
</protein>